<keyword evidence="7" id="KW-0223">Dioxygenase</keyword>
<evidence type="ECO:0000256" key="1">
    <source>
        <dbReference type="ARBA" id="ARBA00001974"/>
    </source>
</evidence>
<sequence length="401" mass="42250">MAHRTPRRITIVGASIAGLRAAESLRRRGYDGALTLVGEEAVTAYQRPALSKSYLTGDRQASDLVLPRQDLDADLRLSTRAVQLDTAARQVWLREDDGPPYPQPYDGLLIACGTRARRLPGCDLAGVHTLRTVADADALRADLRTGGPRVAIIGGGFIGQEVAATARGLGLDTTLIDPLPVPGARALGLRTGQVLAGLHTDHGTRLRMGCGVTGVEGDGRVTGVRLSDGGLVPADVVVVGIGVEPAADWLTGSGVLLDNGVRCRGNLAAYGAPGIVAAGDIACWDHPRLGRPVRIEHWENALRQADTAAGTLLDGVSAPAYDTTTMFWSNLYDSRVQVVGHPGPDDTLEIVEGDPKTRRFVGIYRNDTGGPTGVLLFNMAHRLADYRGTGLDEGLPSSLAS</sequence>
<gene>
    <name evidence="7" type="ORF">SMF913_14849</name>
</gene>
<evidence type="ECO:0000256" key="2">
    <source>
        <dbReference type="ARBA" id="ARBA00022630"/>
    </source>
</evidence>
<evidence type="ECO:0000259" key="6">
    <source>
        <dbReference type="Pfam" id="PF14759"/>
    </source>
</evidence>
<dbReference type="InterPro" id="IPR023753">
    <property type="entry name" value="FAD/NAD-binding_dom"/>
</dbReference>
<dbReference type="Pfam" id="PF14759">
    <property type="entry name" value="Reductase_C"/>
    <property type="match status" value="1"/>
</dbReference>
<comment type="cofactor">
    <cofactor evidence="1">
        <name>FAD</name>
        <dbReference type="ChEBI" id="CHEBI:57692"/>
    </cofactor>
</comment>
<feature type="domain" description="FAD/NAD(P)-binding" evidence="5">
    <location>
        <begin position="8"/>
        <end position="305"/>
    </location>
</feature>
<dbReference type="RefSeq" id="WP_100806692.1">
    <property type="nucleotide sequence ID" value="NZ_JBEXUO010000027.1"/>
</dbReference>
<dbReference type="InterPro" id="IPR016156">
    <property type="entry name" value="FAD/NAD-linked_Rdtase_dimer_sf"/>
</dbReference>
<dbReference type="InterPro" id="IPR036188">
    <property type="entry name" value="FAD/NAD-bd_sf"/>
</dbReference>
<accession>A0A2J7ZEY5</accession>
<dbReference type="SUPFAM" id="SSF51905">
    <property type="entry name" value="FAD/NAD(P)-binding domain"/>
    <property type="match status" value="1"/>
</dbReference>
<dbReference type="GO" id="GO:0005737">
    <property type="term" value="C:cytoplasm"/>
    <property type="evidence" value="ECO:0007669"/>
    <property type="project" value="TreeGrafter"/>
</dbReference>
<keyword evidence="2" id="KW-0285">Flavoprotein</keyword>
<organism evidence="7 8">
    <name type="scientific">Streptomyces malaysiensis</name>
    <dbReference type="NCBI Taxonomy" id="92644"/>
    <lineage>
        <taxon>Bacteria</taxon>
        <taxon>Bacillati</taxon>
        <taxon>Actinomycetota</taxon>
        <taxon>Actinomycetes</taxon>
        <taxon>Kitasatosporales</taxon>
        <taxon>Streptomycetaceae</taxon>
        <taxon>Streptomyces</taxon>
        <taxon>Streptomyces violaceusniger group</taxon>
    </lineage>
</organism>
<protein>
    <submittedName>
        <fullName evidence="7">Anthranilate 1,2-dioxygenase system ferredoxin--NAD(+) reductase component</fullName>
    </submittedName>
</protein>
<dbReference type="PANTHER" id="PTHR43557">
    <property type="entry name" value="APOPTOSIS-INDUCING FACTOR 1"/>
    <property type="match status" value="1"/>
</dbReference>
<proteinExistence type="predicted"/>
<dbReference type="AlphaFoldDB" id="A0A2J7ZEY5"/>
<feature type="domain" description="Reductase C-terminal" evidence="6">
    <location>
        <begin position="327"/>
        <end position="384"/>
    </location>
</feature>
<keyword evidence="3" id="KW-0274">FAD</keyword>
<keyword evidence="4" id="KW-0560">Oxidoreductase</keyword>
<dbReference type="GO" id="GO:0051213">
    <property type="term" value="F:dioxygenase activity"/>
    <property type="evidence" value="ECO:0007669"/>
    <property type="project" value="UniProtKB-KW"/>
</dbReference>
<dbReference type="Gene3D" id="3.50.50.60">
    <property type="entry name" value="FAD/NAD(P)-binding domain"/>
    <property type="match status" value="2"/>
</dbReference>
<name>A0A2J7ZEY5_STRMQ</name>
<evidence type="ECO:0000313" key="7">
    <source>
        <dbReference type="EMBL" id="PNG98824.1"/>
    </source>
</evidence>
<evidence type="ECO:0000256" key="3">
    <source>
        <dbReference type="ARBA" id="ARBA00022827"/>
    </source>
</evidence>
<dbReference type="SUPFAM" id="SSF55424">
    <property type="entry name" value="FAD/NAD-linked reductases, dimerisation (C-terminal) domain"/>
    <property type="match status" value="1"/>
</dbReference>
<dbReference type="InterPro" id="IPR050446">
    <property type="entry name" value="FAD-oxidoreductase/Apoptosis"/>
</dbReference>
<dbReference type="EMBL" id="LJIW01000001">
    <property type="protein sequence ID" value="PNG98824.1"/>
    <property type="molecule type" value="Genomic_DNA"/>
</dbReference>
<dbReference type="Pfam" id="PF07992">
    <property type="entry name" value="Pyr_redox_2"/>
    <property type="match status" value="1"/>
</dbReference>
<dbReference type="InterPro" id="IPR028202">
    <property type="entry name" value="Reductase_C"/>
</dbReference>
<keyword evidence="8" id="KW-1185">Reference proteome</keyword>
<evidence type="ECO:0000256" key="4">
    <source>
        <dbReference type="ARBA" id="ARBA00023002"/>
    </source>
</evidence>
<dbReference type="PRINTS" id="PR00368">
    <property type="entry name" value="FADPNR"/>
</dbReference>
<comment type="caution">
    <text evidence="7">The sequence shown here is derived from an EMBL/GenBank/DDBJ whole genome shotgun (WGS) entry which is preliminary data.</text>
</comment>
<dbReference type="PRINTS" id="PR00411">
    <property type="entry name" value="PNDRDTASEI"/>
</dbReference>
<evidence type="ECO:0000259" key="5">
    <source>
        <dbReference type="Pfam" id="PF07992"/>
    </source>
</evidence>
<dbReference type="Gene3D" id="3.30.390.30">
    <property type="match status" value="1"/>
</dbReference>
<dbReference type="PANTHER" id="PTHR43557:SF2">
    <property type="entry name" value="RIESKE DOMAIN-CONTAINING PROTEIN-RELATED"/>
    <property type="match status" value="1"/>
</dbReference>
<reference evidence="7 8" key="1">
    <citation type="submission" date="2015-09" db="EMBL/GenBank/DDBJ databases">
        <title>Genome sequence, genome mining and natural product profiling of a biocontrol bacterium Streptomyces malaysiensis F913.</title>
        <authorList>
            <person name="Xu Y."/>
            <person name="Wei J."/>
            <person name="Xie J."/>
            <person name="Li T."/>
            <person name="Zhou Z."/>
        </authorList>
    </citation>
    <scope>NUCLEOTIDE SEQUENCE [LARGE SCALE GENOMIC DNA]</scope>
    <source>
        <strain evidence="7 8">F913</strain>
    </source>
</reference>
<dbReference type="GO" id="GO:0016651">
    <property type="term" value="F:oxidoreductase activity, acting on NAD(P)H"/>
    <property type="evidence" value="ECO:0007669"/>
    <property type="project" value="TreeGrafter"/>
</dbReference>
<dbReference type="Proteomes" id="UP000236520">
    <property type="component" value="Unassembled WGS sequence"/>
</dbReference>
<evidence type="ECO:0000313" key="8">
    <source>
        <dbReference type="Proteomes" id="UP000236520"/>
    </source>
</evidence>